<dbReference type="Pfam" id="PF04290">
    <property type="entry name" value="DctQ"/>
    <property type="match status" value="1"/>
</dbReference>
<comment type="subcellular location">
    <subcellularLocation>
        <location evidence="1">Cell membrane</location>
        <topology evidence="1">Multi-pass membrane protein</topology>
    </subcellularLocation>
</comment>
<evidence type="ECO:0000256" key="6">
    <source>
        <dbReference type="ARBA" id="ARBA00023136"/>
    </source>
</evidence>
<keyword evidence="6 7" id="KW-0472">Membrane</keyword>
<dbReference type="InterPro" id="IPR055348">
    <property type="entry name" value="DctQ"/>
</dbReference>
<keyword evidence="4 7" id="KW-0812">Transmembrane</keyword>
<evidence type="ECO:0000313" key="9">
    <source>
        <dbReference type="EMBL" id="SVC29147.1"/>
    </source>
</evidence>
<evidence type="ECO:0000256" key="2">
    <source>
        <dbReference type="ARBA" id="ARBA00022448"/>
    </source>
</evidence>
<evidence type="ECO:0000256" key="7">
    <source>
        <dbReference type="SAM" id="Phobius"/>
    </source>
</evidence>
<dbReference type="GO" id="GO:0005886">
    <property type="term" value="C:plasma membrane"/>
    <property type="evidence" value="ECO:0007669"/>
    <property type="project" value="UniProtKB-SubCell"/>
</dbReference>
<keyword evidence="2" id="KW-0813">Transport</keyword>
<feature type="transmembrane region" description="Helical" evidence="7">
    <location>
        <begin position="141"/>
        <end position="161"/>
    </location>
</feature>
<evidence type="ECO:0000259" key="8">
    <source>
        <dbReference type="Pfam" id="PF04290"/>
    </source>
</evidence>
<evidence type="ECO:0000256" key="5">
    <source>
        <dbReference type="ARBA" id="ARBA00022989"/>
    </source>
</evidence>
<keyword evidence="5 7" id="KW-1133">Transmembrane helix</keyword>
<feature type="transmembrane region" description="Helical" evidence="7">
    <location>
        <begin position="96"/>
        <end position="114"/>
    </location>
</feature>
<protein>
    <recommendedName>
        <fullName evidence="8">Tripartite ATP-independent periplasmic transporters DctQ component domain-containing protein</fullName>
    </recommendedName>
</protein>
<sequence length="188" mass="20317">VSELGAPGAESGARQSNWVFKALKVVAAVMIFSMAGLTFLDVLGRYVFSAPIQGTFEIVGLLLGVVTFAALPLVTHSRTHITVDLFDSFIRGKFRWVQQFLTLIGSACVIAFIAERFIAAGIDEADAQFVTEDLGLSRAPLLYGLSGLCMITVIILLVMIWQLATGRLDLKQPDADLVKGDPNDHPAH</sequence>
<dbReference type="AlphaFoldDB" id="A0A382L2F4"/>
<name>A0A382L2F4_9ZZZZ</name>
<evidence type="ECO:0000256" key="4">
    <source>
        <dbReference type="ARBA" id="ARBA00022692"/>
    </source>
</evidence>
<dbReference type="EMBL" id="UINC01083440">
    <property type="protein sequence ID" value="SVC29147.1"/>
    <property type="molecule type" value="Genomic_DNA"/>
</dbReference>
<feature type="transmembrane region" description="Helical" evidence="7">
    <location>
        <begin position="25"/>
        <end position="48"/>
    </location>
</feature>
<gene>
    <name evidence="9" type="ORF">METZ01_LOCUS282001</name>
</gene>
<organism evidence="9">
    <name type="scientific">marine metagenome</name>
    <dbReference type="NCBI Taxonomy" id="408172"/>
    <lineage>
        <taxon>unclassified sequences</taxon>
        <taxon>metagenomes</taxon>
        <taxon>ecological metagenomes</taxon>
    </lineage>
</organism>
<feature type="domain" description="Tripartite ATP-independent periplasmic transporters DctQ component" evidence="8">
    <location>
        <begin position="34"/>
        <end position="164"/>
    </location>
</feature>
<feature type="non-terminal residue" evidence="9">
    <location>
        <position position="1"/>
    </location>
</feature>
<proteinExistence type="predicted"/>
<feature type="transmembrane region" description="Helical" evidence="7">
    <location>
        <begin position="54"/>
        <end position="75"/>
    </location>
</feature>
<keyword evidence="3" id="KW-1003">Cell membrane</keyword>
<reference evidence="9" key="1">
    <citation type="submission" date="2018-05" db="EMBL/GenBank/DDBJ databases">
        <authorList>
            <person name="Lanie J.A."/>
            <person name="Ng W.-L."/>
            <person name="Kazmierczak K.M."/>
            <person name="Andrzejewski T.M."/>
            <person name="Davidsen T.M."/>
            <person name="Wayne K.J."/>
            <person name="Tettelin H."/>
            <person name="Glass J.I."/>
            <person name="Rusch D."/>
            <person name="Podicherti R."/>
            <person name="Tsui H.-C.T."/>
            <person name="Winkler M.E."/>
        </authorList>
    </citation>
    <scope>NUCLEOTIDE SEQUENCE</scope>
</reference>
<accession>A0A382L2F4</accession>
<evidence type="ECO:0000256" key="3">
    <source>
        <dbReference type="ARBA" id="ARBA00022475"/>
    </source>
</evidence>
<evidence type="ECO:0000256" key="1">
    <source>
        <dbReference type="ARBA" id="ARBA00004651"/>
    </source>
</evidence>